<evidence type="ECO:0000256" key="8">
    <source>
        <dbReference type="ARBA" id="ARBA00023284"/>
    </source>
</evidence>
<evidence type="ECO:0000256" key="2">
    <source>
        <dbReference type="ARBA" id="ARBA00006347"/>
    </source>
</evidence>
<proteinExistence type="inferred from homology"/>
<dbReference type="PROSITE" id="PS00194">
    <property type="entry name" value="THIOREDOXIN_1"/>
    <property type="match status" value="2"/>
</dbReference>
<dbReference type="CDD" id="cd00238">
    <property type="entry name" value="ERp29c"/>
    <property type="match status" value="1"/>
</dbReference>
<evidence type="ECO:0000256" key="6">
    <source>
        <dbReference type="ARBA" id="ARBA00023157"/>
    </source>
</evidence>
<evidence type="ECO:0000256" key="7">
    <source>
        <dbReference type="ARBA" id="ARBA00023235"/>
    </source>
</evidence>
<dbReference type="InterPro" id="IPR013766">
    <property type="entry name" value="Thioredoxin_domain"/>
</dbReference>
<organism evidence="13 14">
    <name type="scientific">Calocera viscosa (strain TUFC12733)</name>
    <dbReference type="NCBI Taxonomy" id="1330018"/>
    <lineage>
        <taxon>Eukaryota</taxon>
        <taxon>Fungi</taxon>
        <taxon>Dikarya</taxon>
        <taxon>Basidiomycota</taxon>
        <taxon>Agaricomycotina</taxon>
        <taxon>Dacrymycetes</taxon>
        <taxon>Dacrymycetales</taxon>
        <taxon>Dacrymycetaceae</taxon>
        <taxon>Calocera</taxon>
    </lineage>
</organism>
<keyword evidence="10" id="KW-0175">Coiled coil</keyword>
<evidence type="ECO:0000256" key="4">
    <source>
        <dbReference type="ARBA" id="ARBA00022729"/>
    </source>
</evidence>
<dbReference type="FunFam" id="3.40.30.10:FF:000032">
    <property type="entry name" value="Protein disulfide-isomerase A6 homolog"/>
    <property type="match status" value="1"/>
</dbReference>
<sequence>MRLVSYLSVFAALAASVLASNVLELDSANFDDNVGGSAGALVEFFAPWCGHCKNLAPTYEQLADAFAHSKNVIIAKIDADGAGKDAGQRFGVTGFPTLKWFPAGSLEPEPYEGQRDLDALISFVESKSGVKAKGPAPPTRKMLQAYDFDEVVMDPSKDVLVAFTAPWCGHCKSLKPTLEKVAHDFQSESACLIAEFDADAAVNKPIAGRYGISSYPTIKFFPRGSSDKKPEDYMQGRSEEQFIEYLNEKCGTFRSAGGVLNSVAGRIPSLDALASKFYSSVPDRNTLLSEASAAAAALELAHKTSGDYYLRAMKKVSESSGWLQKESARLASILQKATLAPSKLDEIKRKANILAAFVEEKVAEAAEEAQRVFNQGSEAAASATGNVKAEL</sequence>
<dbReference type="PROSITE" id="PS51352">
    <property type="entry name" value="THIOREDOXIN_2"/>
    <property type="match status" value="2"/>
</dbReference>
<dbReference type="Gene3D" id="1.20.1150.12">
    <property type="entry name" value="Endoplasmic reticulum resident protein 29, C-terminal domain"/>
    <property type="match status" value="1"/>
</dbReference>
<protein>
    <recommendedName>
        <fullName evidence="3">protein disulfide-isomerase</fullName>
        <ecNumber evidence="3">5.3.4.1</ecNumber>
    </recommendedName>
</protein>
<dbReference type="EC" id="5.3.4.1" evidence="3"/>
<dbReference type="SUPFAM" id="SSF47933">
    <property type="entry name" value="ERP29 C domain-like"/>
    <property type="match status" value="1"/>
</dbReference>
<dbReference type="InterPro" id="IPR036249">
    <property type="entry name" value="Thioredoxin-like_sf"/>
</dbReference>
<evidence type="ECO:0000256" key="9">
    <source>
        <dbReference type="RuleBase" id="RU004208"/>
    </source>
</evidence>
<dbReference type="GO" id="GO:0003756">
    <property type="term" value="F:protein disulfide isomerase activity"/>
    <property type="evidence" value="ECO:0007669"/>
    <property type="project" value="UniProtKB-EC"/>
</dbReference>
<evidence type="ECO:0000256" key="1">
    <source>
        <dbReference type="ARBA" id="ARBA00001182"/>
    </source>
</evidence>
<keyword evidence="4 11" id="KW-0732">Signal</keyword>
<dbReference type="Pfam" id="PF00085">
    <property type="entry name" value="Thioredoxin"/>
    <property type="match status" value="2"/>
</dbReference>
<evidence type="ECO:0000256" key="10">
    <source>
        <dbReference type="SAM" id="Coils"/>
    </source>
</evidence>
<comment type="similarity">
    <text evidence="2 9">Belongs to the protein disulfide isomerase family.</text>
</comment>
<feature type="domain" description="Thioredoxin" evidence="12">
    <location>
        <begin position="130"/>
        <end position="251"/>
    </location>
</feature>
<name>A0A167GLZ8_CALVF</name>
<dbReference type="NCBIfam" id="TIGR01126">
    <property type="entry name" value="pdi_dom"/>
    <property type="match status" value="1"/>
</dbReference>
<dbReference type="InterPro" id="IPR011679">
    <property type="entry name" value="ERp29_C"/>
</dbReference>
<dbReference type="Proteomes" id="UP000076738">
    <property type="component" value="Unassembled WGS sequence"/>
</dbReference>
<comment type="catalytic activity">
    <reaction evidence="1">
        <text>Catalyzes the rearrangement of -S-S- bonds in proteins.</text>
        <dbReference type="EC" id="5.3.4.1"/>
    </reaction>
</comment>
<gene>
    <name evidence="13" type="ORF">CALVIDRAFT_490087</name>
</gene>
<dbReference type="InterPro" id="IPR036356">
    <property type="entry name" value="ERp29_C_sf"/>
</dbReference>
<dbReference type="InterPro" id="IPR005788">
    <property type="entry name" value="PDI_thioredoxin-like_dom"/>
</dbReference>
<dbReference type="STRING" id="1330018.A0A167GLZ8"/>
<feature type="domain" description="Thioredoxin" evidence="12">
    <location>
        <begin position="1"/>
        <end position="129"/>
    </location>
</feature>
<dbReference type="InterPro" id="IPR051063">
    <property type="entry name" value="PDI"/>
</dbReference>
<dbReference type="EMBL" id="KV417336">
    <property type="protein sequence ID" value="KZO90700.1"/>
    <property type="molecule type" value="Genomic_DNA"/>
</dbReference>
<dbReference type="PRINTS" id="PR00421">
    <property type="entry name" value="THIOREDOXIN"/>
</dbReference>
<dbReference type="PANTHER" id="PTHR45672">
    <property type="entry name" value="PROTEIN DISULFIDE-ISOMERASE C17H9.14C-RELATED"/>
    <property type="match status" value="1"/>
</dbReference>
<dbReference type="AlphaFoldDB" id="A0A167GLZ8"/>
<keyword evidence="7 13" id="KW-0413">Isomerase</keyword>
<evidence type="ECO:0000256" key="11">
    <source>
        <dbReference type="SAM" id="SignalP"/>
    </source>
</evidence>
<evidence type="ECO:0000313" key="13">
    <source>
        <dbReference type="EMBL" id="KZO90700.1"/>
    </source>
</evidence>
<dbReference type="Pfam" id="PF07749">
    <property type="entry name" value="ERp29"/>
    <property type="match status" value="1"/>
</dbReference>
<keyword evidence="6" id="KW-1015">Disulfide bond</keyword>
<evidence type="ECO:0000313" key="14">
    <source>
        <dbReference type="Proteomes" id="UP000076738"/>
    </source>
</evidence>
<feature type="signal peptide" evidence="11">
    <location>
        <begin position="1"/>
        <end position="19"/>
    </location>
</feature>
<dbReference type="CDD" id="cd02998">
    <property type="entry name" value="PDI_a_ERp38"/>
    <property type="match status" value="2"/>
</dbReference>
<dbReference type="GO" id="GO:0006457">
    <property type="term" value="P:protein folding"/>
    <property type="evidence" value="ECO:0007669"/>
    <property type="project" value="TreeGrafter"/>
</dbReference>
<reference evidence="13 14" key="1">
    <citation type="journal article" date="2016" name="Mol. Biol. Evol.">
        <title>Comparative Genomics of Early-Diverging Mushroom-Forming Fungi Provides Insights into the Origins of Lignocellulose Decay Capabilities.</title>
        <authorList>
            <person name="Nagy L.G."/>
            <person name="Riley R."/>
            <person name="Tritt A."/>
            <person name="Adam C."/>
            <person name="Daum C."/>
            <person name="Floudas D."/>
            <person name="Sun H."/>
            <person name="Yadav J.S."/>
            <person name="Pangilinan J."/>
            <person name="Larsson K.H."/>
            <person name="Matsuura K."/>
            <person name="Barry K."/>
            <person name="Labutti K."/>
            <person name="Kuo R."/>
            <person name="Ohm R.A."/>
            <person name="Bhattacharya S.S."/>
            <person name="Shirouzu T."/>
            <person name="Yoshinaga Y."/>
            <person name="Martin F.M."/>
            <person name="Grigoriev I.V."/>
            <person name="Hibbett D.S."/>
        </authorList>
    </citation>
    <scope>NUCLEOTIDE SEQUENCE [LARGE SCALE GENOMIC DNA]</scope>
    <source>
        <strain evidence="13 14">TUFC12733</strain>
    </source>
</reference>
<feature type="chain" id="PRO_5007886960" description="protein disulfide-isomerase" evidence="11">
    <location>
        <begin position="20"/>
        <end position="391"/>
    </location>
</feature>
<evidence type="ECO:0000256" key="5">
    <source>
        <dbReference type="ARBA" id="ARBA00022737"/>
    </source>
</evidence>
<dbReference type="InterPro" id="IPR017937">
    <property type="entry name" value="Thioredoxin_CS"/>
</dbReference>
<dbReference type="GO" id="GO:0005783">
    <property type="term" value="C:endoplasmic reticulum"/>
    <property type="evidence" value="ECO:0007669"/>
    <property type="project" value="InterPro"/>
</dbReference>
<dbReference type="PANTHER" id="PTHR45672:SF11">
    <property type="entry name" value="PROTEIN DISULFIDE-ISOMERASE C17H9.14C"/>
    <property type="match status" value="1"/>
</dbReference>
<dbReference type="OrthoDB" id="10264505at2759"/>
<keyword evidence="14" id="KW-1185">Reference proteome</keyword>
<dbReference type="SUPFAM" id="SSF52833">
    <property type="entry name" value="Thioredoxin-like"/>
    <property type="match status" value="2"/>
</dbReference>
<keyword evidence="8" id="KW-0676">Redox-active center</keyword>
<feature type="coiled-coil region" evidence="10">
    <location>
        <begin position="348"/>
        <end position="375"/>
    </location>
</feature>
<dbReference type="Gene3D" id="3.40.30.10">
    <property type="entry name" value="Glutaredoxin"/>
    <property type="match status" value="2"/>
</dbReference>
<evidence type="ECO:0000259" key="12">
    <source>
        <dbReference type="PROSITE" id="PS51352"/>
    </source>
</evidence>
<accession>A0A167GLZ8</accession>
<keyword evidence="5" id="KW-0677">Repeat</keyword>
<evidence type="ECO:0000256" key="3">
    <source>
        <dbReference type="ARBA" id="ARBA00012723"/>
    </source>
</evidence>